<keyword evidence="2" id="KW-1185">Reference proteome</keyword>
<dbReference type="AlphaFoldDB" id="A0AAV4MAM9"/>
<comment type="caution">
    <text evidence="1">The sequence shown here is derived from an EMBL/GenBank/DDBJ whole genome shotgun (WGS) entry which is preliminary data.</text>
</comment>
<protein>
    <submittedName>
        <fullName evidence="1">Uncharacterized protein</fullName>
    </submittedName>
</protein>
<dbReference type="EMBL" id="BPLR01019535">
    <property type="protein sequence ID" value="GIX68943.1"/>
    <property type="molecule type" value="Genomic_DNA"/>
</dbReference>
<organism evidence="1 2">
    <name type="scientific">Caerostris extrusa</name>
    <name type="common">Bark spider</name>
    <name type="synonym">Caerostris bankana</name>
    <dbReference type="NCBI Taxonomy" id="172846"/>
    <lineage>
        <taxon>Eukaryota</taxon>
        <taxon>Metazoa</taxon>
        <taxon>Ecdysozoa</taxon>
        <taxon>Arthropoda</taxon>
        <taxon>Chelicerata</taxon>
        <taxon>Arachnida</taxon>
        <taxon>Araneae</taxon>
        <taxon>Araneomorphae</taxon>
        <taxon>Entelegynae</taxon>
        <taxon>Araneoidea</taxon>
        <taxon>Araneidae</taxon>
        <taxon>Caerostris</taxon>
    </lineage>
</organism>
<reference evidence="1 2" key="1">
    <citation type="submission" date="2021-06" db="EMBL/GenBank/DDBJ databases">
        <title>Caerostris extrusa draft genome.</title>
        <authorList>
            <person name="Kono N."/>
            <person name="Arakawa K."/>
        </authorList>
    </citation>
    <scope>NUCLEOTIDE SEQUENCE [LARGE SCALE GENOMIC DNA]</scope>
</reference>
<sequence length="85" mass="9826">MWHIVPCKLHQSSSTTYMSTDMRERLLLQTRFGQRSSRKMHSAELMSSSSLKTLGNSYLFFPEVQKVLNRIEVWGSAGQSIRTVF</sequence>
<dbReference type="Proteomes" id="UP001054945">
    <property type="component" value="Unassembled WGS sequence"/>
</dbReference>
<gene>
    <name evidence="1" type="ORF">CEXT_109721</name>
</gene>
<proteinExistence type="predicted"/>
<evidence type="ECO:0000313" key="1">
    <source>
        <dbReference type="EMBL" id="GIX68943.1"/>
    </source>
</evidence>
<accession>A0AAV4MAM9</accession>
<name>A0AAV4MAM9_CAEEX</name>
<evidence type="ECO:0000313" key="2">
    <source>
        <dbReference type="Proteomes" id="UP001054945"/>
    </source>
</evidence>